<evidence type="ECO:0000259" key="2">
    <source>
        <dbReference type="Pfam" id="PF01590"/>
    </source>
</evidence>
<accession>A0A679ISZ6</accession>
<dbReference type="InterPro" id="IPR029016">
    <property type="entry name" value="GAF-like_dom_sf"/>
</dbReference>
<protein>
    <submittedName>
        <fullName evidence="4">Acetoin catabolism regulatory protein</fullName>
    </submittedName>
</protein>
<dbReference type="Gene3D" id="1.10.10.60">
    <property type="entry name" value="Homeodomain-like"/>
    <property type="match status" value="1"/>
</dbReference>
<dbReference type="InterPro" id="IPR002197">
    <property type="entry name" value="HTH_Fis"/>
</dbReference>
<evidence type="ECO:0000259" key="3">
    <source>
        <dbReference type="Pfam" id="PF02954"/>
    </source>
</evidence>
<dbReference type="PRINTS" id="PR01590">
    <property type="entry name" value="HTHFIS"/>
</dbReference>
<evidence type="ECO:0000313" key="4">
    <source>
        <dbReference type="EMBL" id="CAA2099311.1"/>
    </source>
</evidence>
<proteinExistence type="predicted"/>
<evidence type="ECO:0000256" key="1">
    <source>
        <dbReference type="SAM" id="MobiDB-lite"/>
    </source>
</evidence>
<dbReference type="SUPFAM" id="SSF55781">
    <property type="entry name" value="GAF domain-like"/>
    <property type="match status" value="1"/>
</dbReference>
<dbReference type="Gene3D" id="3.30.450.40">
    <property type="match status" value="1"/>
</dbReference>
<dbReference type="GO" id="GO:0043565">
    <property type="term" value="F:sequence-specific DNA binding"/>
    <property type="evidence" value="ECO:0007669"/>
    <property type="project" value="InterPro"/>
</dbReference>
<feature type="domain" description="GAF" evidence="2">
    <location>
        <begin position="87"/>
        <end position="223"/>
    </location>
</feature>
<dbReference type="Pfam" id="PF02954">
    <property type="entry name" value="HTH_8"/>
    <property type="match status" value="1"/>
</dbReference>
<dbReference type="EMBL" id="LR743507">
    <property type="protein sequence ID" value="CAA2099311.1"/>
    <property type="molecule type" value="Genomic_DNA"/>
</dbReference>
<feature type="compositionally biased region" description="Basic and acidic residues" evidence="1">
    <location>
        <begin position="355"/>
        <end position="366"/>
    </location>
</feature>
<dbReference type="InterPro" id="IPR003018">
    <property type="entry name" value="GAF"/>
</dbReference>
<reference evidence="4" key="1">
    <citation type="submission" date="2019-12" db="EMBL/GenBank/DDBJ databases">
        <authorList>
            <person name="Cremers G."/>
        </authorList>
    </citation>
    <scope>NUCLEOTIDE SEQUENCE</scope>
    <source>
        <strain evidence="4">Vvax</strain>
    </source>
</reference>
<dbReference type="RefSeq" id="WP_339087962.1">
    <property type="nucleotide sequence ID" value="NZ_LR743507.1"/>
</dbReference>
<sequence>MALDRTGRLGTPGAPRQLFASTPAQRVALARQQFFEEGVRPSGLIGEAVIQSWMRCNRAHADRQRIVPFDPVTPSRLHATLARNRELLEVARRELVQMEHALAGTDCRVILTDREGVVVHVTQQPASTHQPVLCKTARVGVNISERVVGTTAPGIVATTGQACTVDGAEHYFDVLCHMQCAAAPIRGVSGELAGVLDLTVEARRFGFDAASMVALYATTIENRLLQAQSRDHLILRFQASPTLLGTPLEALAGIAPDGTIAWLNNAGARLLGRLPEAANERDVECLLGHDLASLLRLGRRDAAQPLRLASGLGVWVQAHLKSPDGADFRHAVTMPAEAEPIAIDRGAQTPAPVAREADGEREPHAETLREHSRKLIEETLAAHDGNVSQAARQLRVSRGTLYRRLRGWREAEAVPDESRCDDRGEGEGV</sequence>
<feature type="domain" description="DNA binding HTH" evidence="3">
    <location>
        <begin position="367"/>
        <end position="406"/>
    </location>
</feature>
<dbReference type="AlphaFoldDB" id="A0A679ISZ6"/>
<name>A0A679ISZ6_VARPD</name>
<feature type="region of interest" description="Disordered" evidence="1">
    <location>
        <begin position="343"/>
        <end position="366"/>
    </location>
</feature>
<organism evidence="4">
    <name type="scientific">Variovorax paradoxus</name>
    <dbReference type="NCBI Taxonomy" id="34073"/>
    <lineage>
        <taxon>Bacteria</taxon>
        <taxon>Pseudomonadati</taxon>
        <taxon>Pseudomonadota</taxon>
        <taxon>Betaproteobacteria</taxon>
        <taxon>Burkholderiales</taxon>
        <taxon>Comamonadaceae</taxon>
        <taxon>Variovorax</taxon>
    </lineage>
</organism>
<gene>
    <name evidence="4" type="primary">acoR_1</name>
    <name evidence="4" type="ORF">VVAX_00173</name>
</gene>
<dbReference type="InterPro" id="IPR009057">
    <property type="entry name" value="Homeodomain-like_sf"/>
</dbReference>
<dbReference type="Pfam" id="PF01590">
    <property type="entry name" value="GAF"/>
    <property type="match status" value="1"/>
</dbReference>
<dbReference type="SUPFAM" id="SSF46689">
    <property type="entry name" value="Homeodomain-like"/>
    <property type="match status" value="1"/>
</dbReference>